<keyword evidence="1" id="KW-1133">Transmembrane helix</keyword>
<proteinExistence type="predicted"/>
<protein>
    <submittedName>
        <fullName evidence="2">Hypp1850 protein</fullName>
    </submittedName>
</protein>
<reference evidence="2" key="1">
    <citation type="submission" date="2022-01" db="EMBL/GenBank/DDBJ databases">
        <authorList>
            <person name="Braso-Vives M."/>
        </authorList>
    </citation>
    <scope>NUCLEOTIDE SEQUENCE</scope>
</reference>
<sequence>MPPEIRHHKASLTGKMGSKYVGRNARPTVLSPLSDLDPEEFQELVKETLAVLIIFALVIYLCWRAL</sequence>
<keyword evidence="3" id="KW-1185">Reference proteome</keyword>
<feature type="transmembrane region" description="Helical" evidence="1">
    <location>
        <begin position="44"/>
        <end position="63"/>
    </location>
</feature>
<accession>A0A8J9ZNI0</accession>
<organism evidence="2 3">
    <name type="scientific">Branchiostoma lanceolatum</name>
    <name type="common">Common lancelet</name>
    <name type="synonym">Amphioxus lanceolatum</name>
    <dbReference type="NCBI Taxonomy" id="7740"/>
    <lineage>
        <taxon>Eukaryota</taxon>
        <taxon>Metazoa</taxon>
        <taxon>Chordata</taxon>
        <taxon>Cephalochordata</taxon>
        <taxon>Leptocardii</taxon>
        <taxon>Amphioxiformes</taxon>
        <taxon>Branchiostomatidae</taxon>
        <taxon>Branchiostoma</taxon>
    </lineage>
</organism>
<dbReference type="AlphaFoldDB" id="A0A8J9ZNI0"/>
<dbReference type="Proteomes" id="UP000838412">
    <property type="component" value="Chromosome 3"/>
</dbReference>
<evidence type="ECO:0000313" key="3">
    <source>
        <dbReference type="Proteomes" id="UP000838412"/>
    </source>
</evidence>
<gene>
    <name evidence="2" type="primary">Hypp1850</name>
    <name evidence="2" type="ORF">BLAG_LOCUS15409</name>
</gene>
<keyword evidence="1" id="KW-0812">Transmembrane</keyword>
<keyword evidence="1" id="KW-0472">Membrane</keyword>
<name>A0A8J9ZNI0_BRALA</name>
<dbReference type="EMBL" id="OV696688">
    <property type="protein sequence ID" value="CAH1257535.1"/>
    <property type="molecule type" value="Genomic_DNA"/>
</dbReference>
<evidence type="ECO:0000313" key="2">
    <source>
        <dbReference type="EMBL" id="CAH1257535.1"/>
    </source>
</evidence>
<evidence type="ECO:0000256" key="1">
    <source>
        <dbReference type="SAM" id="Phobius"/>
    </source>
</evidence>